<evidence type="ECO:0000256" key="1">
    <source>
        <dbReference type="SAM" id="MobiDB-lite"/>
    </source>
</evidence>
<accession>A0A0B7N426</accession>
<evidence type="ECO:0000313" key="2">
    <source>
        <dbReference type="EMBL" id="CEP12152.1"/>
    </source>
</evidence>
<proteinExistence type="predicted"/>
<feature type="region of interest" description="Disordered" evidence="1">
    <location>
        <begin position="104"/>
        <end position="138"/>
    </location>
</feature>
<name>A0A0B7N426_9FUNG</name>
<dbReference type="AlphaFoldDB" id="A0A0B7N426"/>
<feature type="region of interest" description="Disordered" evidence="1">
    <location>
        <begin position="1"/>
        <end position="67"/>
    </location>
</feature>
<gene>
    <name evidence="2" type="primary">PARPA_06081.1 scaffold 21205</name>
</gene>
<dbReference type="EMBL" id="LN727538">
    <property type="protein sequence ID" value="CEP12152.1"/>
    <property type="molecule type" value="Genomic_DNA"/>
</dbReference>
<protein>
    <submittedName>
        <fullName evidence="2">Uncharacterized protein</fullName>
    </submittedName>
</protein>
<evidence type="ECO:0000313" key="3">
    <source>
        <dbReference type="Proteomes" id="UP000054107"/>
    </source>
</evidence>
<sequence length="219" mass="24630">AFRNKSAQVKKKQKGFSDAGRRNDALGETDSPAMAEQDTASFDETGPANRDIDDDAVAMGKNDTPAMAEDDTVDFYEGGHDNSDINDAAPFDNLALEDLASDQNVYNSDGDMSYESNNDEWFSDNDSQTQSREVQAKQDKNVQVYENSRVVANLQNAFRLLLVLPLKQQQILAESHQRKMQDLVPVEKEEHCQVSMRTTLSETRLYVAERAQKNDQWTP</sequence>
<feature type="non-terminal residue" evidence="2">
    <location>
        <position position="1"/>
    </location>
</feature>
<feature type="compositionally biased region" description="Polar residues" evidence="1">
    <location>
        <begin position="124"/>
        <end position="133"/>
    </location>
</feature>
<organism evidence="2 3">
    <name type="scientific">Parasitella parasitica</name>
    <dbReference type="NCBI Taxonomy" id="35722"/>
    <lineage>
        <taxon>Eukaryota</taxon>
        <taxon>Fungi</taxon>
        <taxon>Fungi incertae sedis</taxon>
        <taxon>Mucoromycota</taxon>
        <taxon>Mucoromycotina</taxon>
        <taxon>Mucoromycetes</taxon>
        <taxon>Mucorales</taxon>
        <taxon>Mucorineae</taxon>
        <taxon>Mucoraceae</taxon>
        <taxon>Parasitella</taxon>
    </lineage>
</organism>
<dbReference type="Proteomes" id="UP000054107">
    <property type="component" value="Unassembled WGS sequence"/>
</dbReference>
<keyword evidence="3" id="KW-1185">Reference proteome</keyword>
<reference evidence="2 3" key="1">
    <citation type="submission" date="2014-09" db="EMBL/GenBank/DDBJ databases">
        <authorList>
            <person name="Ellenberger Sabrina"/>
        </authorList>
    </citation>
    <scope>NUCLEOTIDE SEQUENCE [LARGE SCALE GENOMIC DNA]</scope>
    <source>
        <strain evidence="2 3">CBS 412.66</strain>
    </source>
</reference>